<protein>
    <submittedName>
        <fullName evidence="2">AAA family ATPase</fullName>
    </submittedName>
</protein>
<reference evidence="2 3" key="1">
    <citation type="journal article" date="2020" name="Biotechnol. Biofuels">
        <title>New insights from the biogas microbiome by comprehensive genome-resolved metagenomics of nearly 1600 species originating from multiple anaerobic digesters.</title>
        <authorList>
            <person name="Campanaro S."/>
            <person name="Treu L."/>
            <person name="Rodriguez-R L.M."/>
            <person name="Kovalovszki A."/>
            <person name="Ziels R.M."/>
            <person name="Maus I."/>
            <person name="Zhu X."/>
            <person name="Kougias P.G."/>
            <person name="Basile A."/>
            <person name="Luo G."/>
            <person name="Schluter A."/>
            <person name="Konstantinidis K.T."/>
            <person name="Angelidaki I."/>
        </authorList>
    </citation>
    <scope>NUCLEOTIDE SEQUENCE [LARGE SCALE GENOMIC DNA]</scope>
    <source>
        <strain evidence="2">AS04akNAM_125</strain>
    </source>
</reference>
<dbReference type="Gene3D" id="3.40.50.300">
    <property type="entry name" value="P-loop containing nucleotide triphosphate hydrolases"/>
    <property type="match status" value="1"/>
</dbReference>
<evidence type="ECO:0000259" key="1">
    <source>
        <dbReference type="Pfam" id="PF13514"/>
    </source>
</evidence>
<name>A0A832PMQ9_9RHOB</name>
<accession>A0A832PMQ9</accession>
<dbReference type="Proteomes" id="UP000580830">
    <property type="component" value="Unassembled WGS sequence"/>
</dbReference>
<gene>
    <name evidence="2" type="ORF">GXX24_07180</name>
</gene>
<dbReference type="InterPro" id="IPR038734">
    <property type="entry name" value="YhaN_AAA"/>
</dbReference>
<dbReference type="PANTHER" id="PTHR41259:SF1">
    <property type="entry name" value="DOUBLE-STRAND BREAK REPAIR RAD50 ATPASE, PUTATIVE-RELATED"/>
    <property type="match status" value="1"/>
</dbReference>
<dbReference type="AlphaFoldDB" id="A0A832PMQ9"/>
<dbReference type="SUPFAM" id="SSF52540">
    <property type="entry name" value="P-loop containing nucleoside triphosphate hydrolases"/>
    <property type="match status" value="1"/>
</dbReference>
<sequence length="396" mass="42111">MRLMRLDLTRYGGFTDRVLDFGPCAPGELDLHIVHGPNEAGKSTLLNAWLDLLFGIGRTTSFNFLHPYPALQIGALLDLPGGARELRRVKKDRDSLCDADGRPVPDTLLHGAMGGIDRSACADMFALDAVTMERGGDSILSSQGDLGQLLFSASAGLAELGQQLERLREGADGFHRKGGRKTALREHLAALEALTAERRGLDVLASDYRARREALGLARTAHDEAAGALSRAAAARDAAKAALDARPWLAEWGAVTAELAPLDVLPDAVPGWDQAVPRLIEEELRLRTEAAVNAQALARIADELAALTPDPAALALADDPGFDEELRARFLAARDDLPRRLAELAQAEATAAALAARIAEGADPTMLRIDPAALERLAELATAHEGLAAHLASARA</sequence>
<proteinExistence type="predicted"/>
<feature type="non-terminal residue" evidence="2">
    <location>
        <position position="396"/>
    </location>
</feature>
<evidence type="ECO:0000313" key="2">
    <source>
        <dbReference type="EMBL" id="HHW33906.1"/>
    </source>
</evidence>
<dbReference type="EMBL" id="DULP01000107">
    <property type="protein sequence ID" value="HHW33906.1"/>
    <property type="molecule type" value="Genomic_DNA"/>
</dbReference>
<dbReference type="PANTHER" id="PTHR41259">
    <property type="entry name" value="DOUBLE-STRAND BREAK REPAIR RAD50 ATPASE, PUTATIVE-RELATED"/>
    <property type="match status" value="1"/>
</dbReference>
<comment type="caution">
    <text evidence="2">The sequence shown here is derived from an EMBL/GenBank/DDBJ whole genome shotgun (WGS) entry which is preliminary data.</text>
</comment>
<dbReference type="InterPro" id="IPR027417">
    <property type="entry name" value="P-loop_NTPase"/>
</dbReference>
<dbReference type="Pfam" id="PF13514">
    <property type="entry name" value="AAA_27"/>
    <property type="match status" value="1"/>
</dbReference>
<evidence type="ECO:0000313" key="3">
    <source>
        <dbReference type="Proteomes" id="UP000580830"/>
    </source>
</evidence>
<feature type="domain" description="YhaN AAA" evidence="1">
    <location>
        <begin position="1"/>
        <end position="207"/>
    </location>
</feature>
<dbReference type="RefSeq" id="WP_303729976.1">
    <property type="nucleotide sequence ID" value="NZ_DULP01000107.1"/>
</dbReference>
<organism evidence="2 3">
    <name type="scientific">Paracoccus solventivorans</name>
    <dbReference type="NCBI Taxonomy" id="53463"/>
    <lineage>
        <taxon>Bacteria</taxon>
        <taxon>Pseudomonadati</taxon>
        <taxon>Pseudomonadota</taxon>
        <taxon>Alphaproteobacteria</taxon>
        <taxon>Rhodobacterales</taxon>
        <taxon>Paracoccaceae</taxon>
        <taxon>Paracoccus</taxon>
    </lineage>
</organism>
<dbReference type="CDD" id="cd00882">
    <property type="entry name" value="Ras_like_GTPase"/>
    <property type="match status" value="1"/>
</dbReference>